<dbReference type="Pfam" id="PF01373">
    <property type="entry name" value="Glyco_hydro_14"/>
    <property type="match status" value="1"/>
</dbReference>
<dbReference type="AlphaFoldDB" id="A0AAQ3KS77"/>
<evidence type="ECO:0000313" key="6">
    <source>
        <dbReference type="Proteomes" id="UP001327560"/>
    </source>
</evidence>
<evidence type="ECO:0000256" key="4">
    <source>
        <dbReference type="RuleBase" id="RU000509"/>
    </source>
</evidence>
<name>A0AAQ3KS77_9LILI</name>
<dbReference type="InterPro" id="IPR017853">
    <property type="entry name" value="GH"/>
</dbReference>
<evidence type="ECO:0000256" key="3">
    <source>
        <dbReference type="ARBA" id="ARBA00023326"/>
    </source>
</evidence>
<comment type="catalytic activity">
    <reaction evidence="4">
        <text>Hydrolysis of (1-&gt;4)-alpha-D-glucosidic linkages in polysaccharides so as to remove successive maltose units from the non-reducing ends of the chains.</text>
        <dbReference type="EC" id="3.2.1.2"/>
    </reaction>
</comment>
<dbReference type="EMBL" id="CP136895">
    <property type="protein sequence ID" value="WOL10982.1"/>
    <property type="molecule type" value="Genomic_DNA"/>
</dbReference>
<protein>
    <recommendedName>
        <fullName evidence="4">Beta-amylase</fullName>
        <ecNumber evidence="4">3.2.1.2</ecNumber>
    </recommendedName>
</protein>
<keyword evidence="4" id="KW-0326">Glycosidase</keyword>
<keyword evidence="6" id="KW-1185">Reference proteome</keyword>
<dbReference type="Gene3D" id="3.20.20.80">
    <property type="entry name" value="Glycosidases"/>
    <property type="match status" value="1"/>
</dbReference>
<organism evidence="5 6">
    <name type="scientific">Canna indica</name>
    <name type="common">Indian-shot</name>
    <dbReference type="NCBI Taxonomy" id="4628"/>
    <lineage>
        <taxon>Eukaryota</taxon>
        <taxon>Viridiplantae</taxon>
        <taxon>Streptophyta</taxon>
        <taxon>Embryophyta</taxon>
        <taxon>Tracheophyta</taxon>
        <taxon>Spermatophyta</taxon>
        <taxon>Magnoliopsida</taxon>
        <taxon>Liliopsida</taxon>
        <taxon>Zingiberales</taxon>
        <taxon>Cannaceae</taxon>
        <taxon>Canna</taxon>
    </lineage>
</organism>
<comment type="similarity">
    <text evidence="1 4">Belongs to the glycosyl hydrolase 14 family.</text>
</comment>
<evidence type="ECO:0000256" key="1">
    <source>
        <dbReference type="ARBA" id="ARBA00005652"/>
    </source>
</evidence>
<keyword evidence="3 4" id="KW-0624">Polysaccharide degradation</keyword>
<evidence type="ECO:0000313" key="5">
    <source>
        <dbReference type="EMBL" id="WOL10982.1"/>
    </source>
</evidence>
<dbReference type="InterPro" id="IPR001554">
    <property type="entry name" value="Glyco_hydro_14"/>
</dbReference>
<dbReference type="PANTHER" id="PTHR31352">
    <property type="entry name" value="BETA-AMYLASE 1, CHLOROPLASTIC"/>
    <property type="match status" value="1"/>
</dbReference>
<keyword evidence="4" id="KW-0378">Hydrolase</keyword>
<dbReference type="EC" id="3.2.1.2" evidence="4"/>
<keyword evidence="2 4" id="KW-0119">Carbohydrate metabolism</keyword>
<dbReference type="GO" id="GO:0016161">
    <property type="term" value="F:beta-amylase activity"/>
    <property type="evidence" value="ECO:0007669"/>
    <property type="project" value="UniProtKB-EC"/>
</dbReference>
<dbReference type="PANTHER" id="PTHR31352:SF1">
    <property type="entry name" value="BETA-AMYLASE 3, CHLOROPLASTIC"/>
    <property type="match status" value="1"/>
</dbReference>
<sequence length="118" mass="13238">MLIQQVKQVAVAVGAKLAGEKAFERYDEGAYKQVLAATIGDGVGLSAFKYLRMNKRLFESENWRRFVTFVKSMTEGGRWEAPLPKKDCGHSDLYVGFIAGSFNSKNEAATRVFRQHES</sequence>
<dbReference type="Proteomes" id="UP001327560">
    <property type="component" value="Chromosome 6"/>
</dbReference>
<dbReference type="SUPFAM" id="SSF51445">
    <property type="entry name" value="(Trans)glycosidases"/>
    <property type="match status" value="1"/>
</dbReference>
<dbReference type="GO" id="GO:0000272">
    <property type="term" value="P:polysaccharide catabolic process"/>
    <property type="evidence" value="ECO:0007669"/>
    <property type="project" value="UniProtKB-KW"/>
</dbReference>
<proteinExistence type="inferred from homology"/>
<accession>A0AAQ3KS77</accession>
<evidence type="ECO:0000256" key="2">
    <source>
        <dbReference type="ARBA" id="ARBA00023277"/>
    </source>
</evidence>
<gene>
    <name evidence="5" type="ORF">Cni_G19743</name>
</gene>
<reference evidence="5 6" key="1">
    <citation type="submission" date="2023-10" db="EMBL/GenBank/DDBJ databases">
        <title>Chromosome-scale genome assembly provides insights into flower coloration mechanisms of Canna indica.</title>
        <authorList>
            <person name="Li C."/>
        </authorList>
    </citation>
    <scope>NUCLEOTIDE SEQUENCE [LARGE SCALE GENOMIC DNA]</scope>
    <source>
        <tissue evidence="5">Flower</tissue>
    </source>
</reference>